<accession>A0A1Q3D6G7</accession>
<reference evidence="2" key="1">
    <citation type="submission" date="2016-04" db="EMBL/GenBank/DDBJ databases">
        <title>Cephalotus genome sequencing.</title>
        <authorList>
            <person name="Fukushima K."/>
            <person name="Hasebe M."/>
            <person name="Fang X."/>
        </authorList>
    </citation>
    <scope>NUCLEOTIDE SEQUENCE [LARGE SCALE GENOMIC DNA]</scope>
    <source>
        <strain evidence="2">cv. St1</strain>
    </source>
</reference>
<dbReference type="AlphaFoldDB" id="A0A1Q3D6G7"/>
<dbReference type="STRING" id="3775.A0A1Q3D6G7"/>
<name>A0A1Q3D6G7_CEPFO</name>
<evidence type="ECO:0000313" key="2">
    <source>
        <dbReference type="Proteomes" id="UP000187406"/>
    </source>
</evidence>
<dbReference type="InParanoid" id="A0A1Q3D6G7"/>
<proteinExistence type="predicted"/>
<protein>
    <submittedName>
        <fullName evidence="1">Uncharacterized protein</fullName>
    </submittedName>
</protein>
<dbReference type="Gene3D" id="1.10.520.10">
    <property type="match status" value="1"/>
</dbReference>
<comment type="caution">
    <text evidence="1">The sequence shown here is derived from an EMBL/GenBank/DDBJ whole genome shotgun (WGS) entry which is preliminary data.</text>
</comment>
<dbReference type="EMBL" id="BDDD01004645">
    <property type="protein sequence ID" value="GAV88034.1"/>
    <property type="molecule type" value="Genomic_DNA"/>
</dbReference>
<gene>
    <name evidence="1" type="ORF">CFOL_v3_31458</name>
</gene>
<sequence>LNLIKEAKKEIDSYSKGGPISFADLIQCTVSISYVAQSATKATFLAAAICKCGWNEERGGLLYVDLITTMTKFSTLGQQINYEPYTYPVQKLDFGKLKL</sequence>
<evidence type="ECO:0000313" key="1">
    <source>
        <dbReference type="EMBL" id="GAV88034.1"/>
    </source>
</evidence>
<dbReference type="OrthoDB" id="2113341at2759"/>
<organism evidence="1 2">
    <name type="scientific">Cephalotus follicularis</name>
    <name type="common">Albany pitcher plant</name>
    <dbReference type="NCBI Taxonomy" id="3775"/>
    <lineage>
        <taxon>Eukaryota</taxon>
        <taxon>Viridiplantae</taxon>
        <taxon>Streptophyta</taxon>
        <taxon>Embryophyta</taxon>
        <taxon>Tracheophyta</taxon>
        <taxon>Spermatophyta</taxon>
        <taxon>Magnoliopsida</taxon>
        <taxon>eudicotyledons</taxon>
        <taxon>Gunneridae</taxon>
        <taxon>Pentapetalae</taxon>
        <taxon>rosids</taxon>
        <taxon>fabids</taxon>
        <taxon>Oxalidales</taxon>
        <taxon>Cephalotaceae</taxon>
        <taxon>Cephalotus</taxon>
    </lineage>
</organism>
<feature type="non-terminal residue" evidence="1">
    <location>
        <position position="1"/>
    </location>
</feature>
<keyword evidence="2" id="KW-1185">Reference proteome</keyword>
<dbReference type="Proteomes" id="UP000187406">
    <property type="component" value="Unassembled WGS sequence"/>
</dbReference>